<dbReference type="STRING" id="930118.SAMN05216429_10912"/>
<dbReference type="CDD" id="cd01949">
    <property type="entry name" value="GGDEF"/>
    <property type="match status" value="1"/>
</dbReference>
<dbReference type="InterPro" id="IPR029787">
    <property type="entry name" value="Nucleotide_cyclase"/>
</dbReference>
<proteinExistence type="predicted"/>
<dbReference type="Gene3D" id="3.30.70.270">
    <property type="match status" value="1"/>
</dbReference>
<reference evidence="6 9" key="1">
    <citation type="submission" date="2018-02" db="EMBL/GenBank/DDBJ databases">
        <title>Deep subsurface shale carbon reservoir microbial communities from Ohio and West Virginia, USA.</title>
        <authorList>
            <person name="Wrighton K."/>
        </authorList>
    </citation>
    <scope>NUCLEOTIDE SEQUENCE [LARGE SCALE GENOMIC DNA]</scope>
    <source>
        <strain evidence="6 9">UTICA-S1B6</strain>
    </source>
</reference>
<dbReference type="Pfam" id="PF00990">
    <property type="entry name" value="GGDEF"/>
    <property type="match status" value="1"/>
</dbReference>
<dbReference type="FunFam" id="3.30.70.270:FF:000001">
    <property type="entry name" value="Diguanylate cyclase domain protein"/>
    <property type="match status" value="1"/>
</dbReference>
<dbReference type="Proteomes" id="UP000239648">
    <property type="component" value="Unassembled WGS sequence"/>
</dbReference>
<feature type="domain" description="GGDEF" evidence="5">
    <location>
        <begin position="237"/>
        <end position="366"/>
    </location>
</feature>
<evidence type="ECO:0000256" key="1">
    <source>
        <dbReference type="ARBA" id="ARBA00001946"/>
    </source>
</evidence>
<keyword evidence="9" id="KW-1185">Reference proteome</keyword>
<evidence type="ECO:0000313" key="8">
    <source>
        <dbReference type="Proteomes" id="UP000239446"/>
    </source>
</evidence>
<dbReference type="PANTHER" id="PTHR45138:SF9">
    <property type="entry name" value="DIGUANYLATE CYCLASE DGCM-RELATED"/>
    <property type="match status" value="1"/>
</dbReference>
<feature type="transmembrane region" description="Helical" evidence="4">
    <location>
        <begin position="177"/>
        <end position="201"/>
    </location>
</feature>
<dbReference type="GO" id="GO:0052621">
    <property type="term" value="F:diguanylate cyclase activity"/>
    <property type="evidence" value="ECO:0007669"/>
    <property type="project" value="UniProtKB-EC"/>
</dbReference>
<evidence type="ECO:0000256" key="3">
    <source>
        <dbReference type="ARBA" id="ARBA00034247"/>
    </source>
</evidence>
<dbReference type="SMART" id="SM00267">
    <property type="entry name" value="GGDEF"/>
    <property type="match status" value="1"/>
</dbReference>
<dbReference type="EMBL" id="PTIT01000028">
    <property type="protein sequence ID" value="PPK50348.1"/>
    <property type="molecule type" value="Genomic_DNA"/>
</dbReference>
<evidence type="ECO:0000256" key="4">
    <source>
        <dbReference type="SAM" id="Phobius"/>
    </source>
</evidence>
<comment type="caution">
    <text evidence="7">The sequence shown here is derived from an EMBL/GenBank/DDBJ whole genome shotgun (WGS) entry which is preliminary data.</text>
</comment>
<keyword evidence="4" id="KW-0812">Transmembrane</keyword>
<dbReference type="SUPFAM" id="SSF55073">
    <property type="entry name" value="Nucleotide cyclase"/>
    <property type="match status" value="1"/>
</dbReference>
<protein>
    <recommendedName>
        <fullName evidence="2">diguanylate cyclase</fullName>
        <ecNumber evidence="2">2.7.7.65</ecNumber>
    </recommendedName>
</protein>
<feature type="transmembrane region" description="Helical" evidence="4">
    <location>
        <begin position="124"/>
        <end position="144"/>
    </location>
</feature>
<organism evidence="7 8">
    <name type="scientific">Marinobacter persicus</name>
    <dbReference type="NCBI Taxonomy" id="930118"/>
    <lineage>
        <taxon>Bacteria</taxon>
        <taxon>Pseudomonadati</taxon>
        <taxon>Pseudomonadota</taxon>
        <taxon>Gammaproteobacteria</taxon>
        <taxon>Pseudomonadales</taxon>
        <taxon>Marinobacteraceae</taxon>
        <taxon>Marinobacter</taxon>
    </lineage>
</organism>
<dbReference type="OrthoDB" id="9812260at2"/>
<dbReference type="InterPro" id="IPR043128">
    <property type="entry name" value="Rev_trsase/Diguanyl_cyclase"/>
</dbReference>
<dbReference type="GO" id="GO:0043709">
    <property type="term" value="P:cell adhesion involved in single-species biofilm formation"/>
    <property type="evidence" value="ECO:0007669"/>
    <property type="project" value="TreeGrafter"/>
</dbReference>
<evidence type="ECO:0000259" key="5">
    <source>
        <dbReference type="PROSITE" id="PS50887"/>
    </source>
</evidence>
<reference evidence="7 8" key="2">
    <citation type="submission" date="2018-02" db="EMBL/GenBank/DDBJ databases">
        <title>Subsurface microbial communities from deep shales in Ohio and West Virginia, USA.</title>
        <authorList>
            <person name="Wrighton K."/>
        </authorList>
    </citation>
    <scope>NUCLEOTIDE SEQUENCE [LARGE SCALE GENOMIC DNA]</scope>
    <source>
        <strain evidence="7 8">UTICA-S1B9</strain>
    </source>
</reference>
<dbReference type="EMBL" id="PTIU01000028">
    <property type="protein sequence ID" value="PPK53196.1"/>
    <property type="molecule type" value="Genomic_DNA"/>
</dbReference>
<dbReference type="RefSeq" id="WP_104417133.1">
    <property type="nucleotide sequence ID" value="NZ_PTIT01000028.1"/>
</dbReference>
<keyword evidence="4" id="KW-0472">Membrane</keyword>
<feature type="transmembrane region" description="Helical" evidence="4">
    <location>
        <begin position="94"/>
        <end position="112"/>
    </location>
</feature>
<evidence type="ECO:0000313" key="6">
    <source>
        <dbReference type="EMBL" id="PPK50348.1"/>
    </source>
</evidence>
<dbReference type="PROSITE" id="PS50887">
    <property type="entry name" value="GGDEF"/>
    <property type="match status" value="1"/>
</dbReference>
<dbReference type="AlphaFoldDB" id="A0A2S6G3I7"/>
<dbReference type="InterPro" id="IPR050469">
    <property type="entry name" value="Diguanylate_Cyclase"/>
</dbReference>
<dbReference type="NCBIfam" id="TIGR00254">
    <property type="entry name" value="GGDEF"/>
    <property type="match status" value="1"/>
</dbReference>
<keyword evidence="4" id="KW-1133">Transmembrane helix</keyword>
<evidence type="ECO:0000256" key="2">
    <source>
        <dbReference type="ARBA" id="ARBA00012528"/>
    </source>
</evidence>
<gene>
    <name evidence="7" type="ORF">B0H24_102842</name>
    <name evidence="6" type="ORF">BY455_12842</name>
</gene>
<comment type="cofactor">
    <cofactor evidence="1">
        <name>Mg(2+)</name>
        <dbReference type="ChEBI" id="CHEBI:18420"/>
    </cofactor>
</comment>
<dbReference type="InterPro" id="IPR000160">
    <property type="entry name" value="GGDEF_dom"/>
</dbReference>
<dbReference type="GO" id="GO:0005886">
    <property type="term" value="C:plasma membrane"/>
    <property type="evidence" value="ECO:0007669"/>
    <property type="project" value="TreeGrafter"/>
</dbReference>
<dbReference type="GO" id="GO:1902201">
    <property type="term" value="P:negative regulation of bacterial-type flagellum-dependent cell motility"/>
    <property type="evidence" value="ECO:0007669"/>
    <property type="project" value="TreeGrafter"/>
</dbReference>
<accession>A0A2S6G3I7</accession>
<comment type="catalytic activity">
    <reaction evidence="3">
        <text>2 GTP = 3',3'-c-di-GMP + 2 diphosphate</text>
        <dbReference type="Rhea" id="RHEA:24898"/>
        <dbReference type="ChEBI" id="CHEBI:33019"/>
        <dbReference type="ChEBI" id="CHEBI:37565"/>
        <dbReference type="ChEBI" id="CHEBI:58805"/>
        <dbReference type="EC" id="2.7.7.65"/>
    </reaction>
</comment>
<name>A0A2S6G3I7_9GAMM</name>
<feature type="transmembrane region" description="Helical" evidence="4">
    <location>
        <begin position="151"/>
        <end position="171"/>
    </location>
</feature>
<feature type="transmembrane region" description="Helical" evidence="4">
    <location>
        <begin position="38"/>
        <end position="55"/>
    </location>
</feature>
<evidence type="ECO:0000313" key="9">
    <source>
        <dbReference type="Proteomes" id="UP000239648"/>
    </source>
</evidence>
<evidence type="ECO:0000313" key="7">
    <source>
        <dbReference type="EMBL" id="PPK53196.1"/>
    </source>
</evidence>
<dbReference type="PANTHER" id="PTHR45138">
    <property type="entry name" value="REGULATORY COMPONENTS OF SENSORY TRANSDUCTION SYSTEM"/>
    <property type="match status" value="1"/>
</dbReference>
<sequence length="366" mass="39746">MNHPLYTKMRAALLDCVSSRDHSHDFSFYRSELLLERVRLFAALFGLASPAWILVDRWLLPEDILGAMMGLRVVTGLVLLLLALVPVKPSLNSARLRITALVVVVMGFYVFVEVLTGGTYPSPGLIGYTILPVLLVGVLSLLPLTILESSAALALIALTVLGTHFSIASLGDAGVLGLFWVLLLFIGFALLAQIFQLRLLLLIHRQATRDALTGLFNRGALLRHAAHVLADCKKREVSYSVLMIDLDRFKLINDTYGHLAGDKVLRAVARVISGSLSPSYLPGRFGGEEFLLLMPDTELEAALEQAERLRASVEELVVKTDSGPLNITASIGVAVGAPGDPLEEVVHRADQSLYSAKESGRNFVVS</sequence>
<feature type="transmembrane region" description="Helical" evidence="4">
    <location>
        <begin position="67"/>
        <end position="87"/>
    </location>
</feature>
<dbReference type="EC" id="2.7.7.65" evidence="2"/>
<dbReference type="Proteomes" id="UP000239446">
    <property type="component" value="Unassembled WGS sequence"/>
</dbReference>